<dbReference type="RefSeq" id="WP_327779627.1">
    <property type="nucleotide sequence ID" value="NZ_JAYXUD010000004.1"/>
</dbReference>
<evidence type="ECO:0000256" key="3">
    <source>
        <dbReference type="SAM" id="SignalP"/>
    </source>
</evidence>
<keyword evidence="1 5" id="KW-0646">Protease inhibitor</keyword>
<feature type="signal peptide" evidence="3">
    <location>
        <begin position="1"/>
        <end position="19"/>
    </location>
</feature>
<keyword evidence="3" id="KW-0732">Signal</keyword>
<keyword evidence="2" id="KW-0789">Thiol protease inhibitor</keyword>
<feature type="chain" id="PRO_5047023799" evidence="3">
    <location>
        <begin position="20"/>
        <end position="150"/>
    </location>
</feature>
<evidence type="ECO:0000256" key="2">
    <source>
        <dbReference type="ARBA" id="ARBA00022704"/>
    </source>
</evidence>
<gene>
    <name evidence="5" type="ORF">VXS00_07795</name>
</gene>
<feature type="domain" description="Proteinase inhibitor I42 chagasin" evidence="4">
    <location>
        <begin position="59"/>
        <end position="148"/>
    </location>
</feature>
<keyword evidence="6" id="KW-1185">Reference proteome</keyword>
<accession>A0ABU6LG40</accession>
<reference evidence="5 6" key="1">
    <citation type="submission" date="2024-01" db="EMBL/GenBank/DDBJ databases">
        <title>Active colonisers of the gastrointestinal tract of Atlantic salmon farmed in a warm water region.</title>
        <authorList>
            <person name="Bowman J.P."/>
        </authorList>
    </citation>
    <scope>NUCLEOTIDE SEQUENCE [LARGE SCALE GENOMIC DNA]</scope>
    <source>
        <strain evidence="5 6">S4MW1</strain>
    </source>
</reference>
<proteinExistence type="predicted"/>
<sequence>MKYIGLVAALGLMSFNVAAAEQTSQPTCDAGFTSIVTGDYSKTPQHTCLSTDNKQAVKIKLNQTFQLSLPASPSTGFSWALRSMPNALMLLSIDYHNSEQCQKGMTGCSGLRTYTFKAVTKGVGELKLNYGRSWEKEDWETKTITIAVYQ</sequence>
<dbReference type="InterPro" id="IPR018990">
    <property type="entry name" value="Prot_inh_I42_chagasin"/>
</dbReference>
<evidence type="ECO:0000313" key="6">
    <source>
        <dbReference type="Proteomes" id="UP001339429"/>
    </source>
</evidence>
<evidence type="ECO:0000256" key="1">
    <source>
        <dbReference type="ARBA" id="ARBA00022690"/>
    </source>
</evidence>
<dbReference type="Pfam" id="PF09394">
    <property type="entry name" value="Inhibitor_I42"/>
    <property type="match status" value="1"/>
</dbReference>
<dbReference type="Proteomes" id="UP001339429">
    <property type="component" value="Unassembled WGS sequence"/>
</dbReference>
<dbReference type="Gene3D" id="2.60.40.2020">
    <property type="match status" value="1"/>
</dbReference>
<protein>
    <submittedName>
        <fullName evidence="5">Protease inhibitor I42 family protein</fullName>
    </submittedName>
</protein>
<dbReference type="InterPro" id="IPR052781">
    <property type="entry name" value="Cys_protease_inhibitor_I42"/>
</dbReference>
<dbReference type="PANTHER" id="PTHR36530:SF1">
    <property type="entry name" value="AMOEBIASIN-1"/>
    <property type="match status" value="1"/>
</dbReference>
<name>A0ABU6LG40_9GAMM</name>
<dbReference type="GO" id="GO:0030414">
    <property type="term" value="F:peptidase inhibitor activity"/>
    <property type="evidence" value="ECO:0007669"/>
    <property type="project" value="UniProtKB-KW"/>
</dbReference>
<dbReference type="SUPFAM" id="SSF141066">
    <property type="entry name" value="ICP-like"/>
    <property type="match status" value="1"/>
</dbReference>
<dbReference type="InterPro" id="IPR036331">
    <property type="entry name" value="Chagasin-like_sf"/>
</dbReference>
<dbReference type="PANTHER" id="PTHR36530">
    <property type="entry name" value="INHIBITOR OF CYSTEINE PEPTIDASE"/>
    <property type="match status" value="1"/>
</dbReference>
<evidence type="ECO:0000313" key="5">
    <source>
        <dbReference type="EMBL" id="MEC6898536.1"/>
    </source>
</evidence>
<comment type="caution">
    <text evidence="5">The sequence shown here is derived from an EMBL/GenBank/DDBJ whole genome shotgun (WGS) entry which is preliminary data.</text>
</comment>
<dbReference type="EMBL" id="JAYXUD010000004">
    <property type="protein sequence ID" value="MEC6898536.1"/>
    <property type="molecule type" value="Genomic_DNA"/>
</dbReference>
<organism evidence="5 6">
    <name type="scientific">Photobacterium piscicola</name>
    <dbReference type="NCBI Taxonomy" id="1378299"/>
    <lineage>
        <taxon>Bacteria</taxon>
        <taxon>Pseudomonadati</taxon>
        <taxon>Pseudomonadota</taxon>
        <taxon>Gammaproteobacteria</taxon>
        <taxon>Vibrionales</taxon>
        <taxon>Vibrionaceae</taxon>
        <taxon>Photobacterium</taxon>
    </lineage>
</organism>
<evidence type="ECO:0000259" key="4">
    <source>
        <dbReference type="Pfam" id="PF09394"/>
    </source>
</evidence>